<evidence type="ECO:0000313" key="2">
    <source>
        <dbReference type="EMBL" id="MBB6543958.1"/>
    </source>
</evidence>
<proteinExistence type="predicted"/>
<reference evidence="2 3" key="1">
    <citation type="submission" date="2020-08" db="EMBL/GenBank/DDBJ databases">
        <title>Genomic Encyclopedia of Type Strains, Phase IV (KMG-IV): sequencing the most valuable type-strain genomes for metagenomic binning, comparative biology and taxonomic classification.</title>
        <authorList>
            <person name="Goeker M."/>
        </authorList>
    </citation>
    <scope>NUCLEOTIDE SEQUENCE [LARGE SCALE GENOMIC DNA]</scope>
    <source>
        <strain evidence="2 3">DSM 26287</strain>
    </source>
</reference>
<comment type="caution">
    <text evidence="2">The sequence shown here is derived from an EMBL/GenBank/DDBJ whole genome shotgun (WGS) entry which is preliminary data.</text>
</comment>
<keyword evidence="1" id="KW-0812">Transmembrane</keyword>
<keyword evidence="1" id="KW-0472">Membrane</keyword>
<evidence type="ECO:0000313" key="3">
    <source>
        <dbReference type="Proteomes" id="UP000537141"/>
    </source>
</evidence>
<feature type="transmembrane region" description="Helical" evidence="1">
    <location>
        <begin position="62"/>
        <end position="83"/>
    </location>
</feature>
<accession>A0A7X0TU93</accession>
<dbReference type="Proteomes" id="UP000537141">
    <property type="component" value="Unassembled WGS sequence"/>
</dbReference>
<protein>
    <submittedName>
        <fullName evidence="2">Putative membrane protein</fullName>
    </submittedName>
</protein>
<evidence type="ECO:0000256" key="1">
    <source>
        <dbReference type="SAM" id="Phobius"/>
    </source>
</evidence>
<feature type="transmembrane region" description="Helical" evidence="1">
    <location>
        <begin position="24"/>
        <end position="50"/>
    </location>
</feature>
<sequence>MLLYFGYFLVHAYSIVDKISQPHLAPSVILFSLTVFIIWTFIPVTGYFIAKLFKAGGYLNKYALFIAGVLIATIENSLFHFKILTYEQSYIGVIFVFVLFFITAYISIGKQTNEN</sequence>
<name>A0A7X0TU93_9GAMM</name>
<dbReference type="EMBL" id="JACHHU010000021">
    <property type="protein sequence ID" value="MBB6543958.1"/>
    <property type="molecule type" value="Genomic_DNA"/>
</dbReference>
<keyword evidence="1" id="KW-1133">Transmembrane helix</keyword>
<organism evidence="2 3">
    <name type="scientific">Thalassotalea piscium</name>
    <dbReference type="NCBI Taxonomy" id="1230533"/>
    <lineage>
        <taxon>Bacteria</taxon>
        <taxon>Pseudomonadati</taxon>
        <taxon>Pseudomonadota</taxon>
        <taxon>Gammaproteobacteria</taxon>
        <taxon>Alteromonadales</taxon>
        <taxon>Colwelliaceae</taxon>
        <taxon>Thalassotalea</taxon>
    </lineage>
</organism>
<keyword evidence="3" id="KW-1185">Reference proteome</keyword>
<dbReference type="AlphaFoldDB" id="A0A7X0TU93"/>
<feature type="transmembrane region" description="Helical" evidence="1">
    <location>
        <begin position="89"/>
        <end position="108"/>
    </location>
</feature>
<dbReference type="RefSeq" id="WP_184424726.1">
    <property type="nucleotide sequence ID" value="NZ_AP027362.1"/>
</dbReference>
<gene>
    <name evidence="2" type="ORF">HNQ55_002482</name>
</gene>